<dbReference type="EMBL" id="JBFOLK010000010">
    <property type="protein sequence ID" value="KAL2481165.1"/>
    <property type="molecule type" value="Genomic_DNA"/>
</dbReference>
<keyword evidence="2" id="KW-1185">Reference proteome</keyword>
<evidence type="ECO:0000313" key="2">
    <source>
        <dbReference type="Proteomes" id="UP001604336"/>
    </source>
</evidence>
<accession>A0ABD1QYA2</accession>
<name>A0ABD1QYA2_9LAMI</name>
<dbReference type="AlphaFoldDB" id="A0ABD1QYA2"/>
<gene>
    <name evidence="1" type="ORF">Adt_34131</name>
</gene>
<sequence>MARPAAASGAEEAQKQIAEWALASKIYSISSISMLLCHGYSRISILKCEVNEEGEGQGGRAWLLQPNCRRPFSRELTSIRNLIDNFSLLIKIVRHLSVQRMLQ</sequence>
<organism evidence="1 2">
    <name type="scientific">Abeliophyllum distichum</name>
    <dbReference type="NCBI Taxonomy" id="126358"/>
    <lineage>
        <taxon>Eukaryota</taxon>
        <taxon>Viridiplantae</taxon>
        <taxon>Streptophyta</taxon>
        <taxon>Embryophyta</taxon>
        <taxon>Tracheophyta</taxon>
        <taxon>Spermatophyta</taxon>
        <taxon>Magnoliopsida</taxon>
        <taxon>eudicotyledons</taxon>
        <taxon>Gunneridae</taxon>
        <taxon>Pentapetalae</taxon>
        <taxon>asterids</taxon>
        <taxon>lamiids</taxon>
        <taxon>Lamiales</taxon>
        <taxon>Oleaceae</taxon>
        <taxon>Forsythieae</taxon>
        <taxon>Abeliophyllum</taxon>
    </lineage>
</organism>
<evidence type="ECO:0000313" key="1">
    <source>
        <dbReference type="EMBL" id="KAL2481165.1"/>
    </source>
</evidence>
<comment type="caution">
    <text evidence="1">The sequence shown here is derived from an EMBL/GenBank/DDBJ whole genome shotgun (WGS) entry which is preliminary data.</text>
</comment>
<dbReference type="Proteomes" id="UP001604336">
    <property type="component" value="Unassembled WGS sequence"/>
</dbReference>
<proteinExistence type="predicted"/>
<protein>
    <submittedName>
        <fullName evidence="1">Uncharacterized protein</fullName>
    </submittedName>
</protein>
<reference evidence="2" key="1">
    <citation type="submission" date="2024-07" db="EMBL/GenBank/DDBJ databases">
        <title>Two chromosome-level genome assemblies of Korean endemic species Abeliophyllum distichum and Forsythia ovata (Oleaceae).</title>
        <authorList>
            <person name="Jang H."/>
        </authorList>
    </citation>
    <scope>NUCLEOTIDE SEQUENCE [LARGE SCALE GENOMIC DNA]</scope>
</reference>